<evidence type="ECO:0000313" key="2">
    <source>
        <dbReference type="EMBL" id="QCP36160.1"/>
    </source>
</evidence>
<dbReference type="SUPFAM" id="SSF88697">
    <property type="entry name" value="PUA domain-like"/>
    <property type="match status" value="1"/>
</dbReference>
<name>A0A4V1EGI1_9FIRM</name>
<feature type="domain" description="DUF3850" evidence="1">
    <location>
        <begin position="229"/>
        <end position="301"/>
    </location>
</feature>
<dbReference type="Proteomes" id="UP000298653">
    <property type="component" value="Chromosome"/>
</dbReference>
<evidence type="ECO:0000259" key="1">
    <source>
        <dbReference type="Pfam" id="PF12961"/>
    </source>
</evidence>
<dbReference type="InterPro" id="IPR015947">
    <property type="entry name" value="PUA-like_sf"/>
</dbReference>
<dbReference type="Pfam" id="PF12961">
    <property type="entry name" value="DUF3850"/>
    <property type="match status" value="1"/>
</dbReference>
<sequence length="304" mass="35408">MDRLALIMANRYRDKTDWEKMTEVIKTEELVLKLREEYEIKGKTRELISEIVKSAPAQIGRYKTIYKNLCSDLMEEFKNDNIGISAVYEAAGMSEEWQERVFELYKENGTLSINDVITMKEKEEEAKPIPGQIEMEEFVENEAHGTEEKGEQRGFEANPEKIISKCFSCANWEQCSEKGEAVDYCLDFKNKDIPGSMSERELQETHFMNKPENQTVDANGEIRNRRIEHDVKTAAEFFEDAKAGIKPFELRKNDRDYKVGDFMKMRKYKDGEWSGDIIRREITYVLEDHEGLKPGYCILGVKDV</sequence>
<proteinExistence type="predicted"/>
<organism evidence="2 3">
    <name type="scientific">Anaerostipes rhamnosivorans</name>
    <dbReference type="NCBI Taxonomy" id="1229621"/>
    <lineage>
        <taxon>Bacteria</taxon>
        <taxon>Bacillati</taxon>
        <taxon>Bacillota</taxon>
        <taxon>Clostridia</taxon>
        <taxon>Lachnospirales</taxon>
        <taxon>Lachnospiraceae</taxon>
        <taxon>Anaerostipes</taxon>
    </lineage>
</organism>
<evidence type="ECO:0000313" key="3">
    <source>
        <dbReference type="Proteomes" id="UP000298653"/>
    </source>
</evidence>
<accession>A0A4V1EGI1</accession>
<reference evidence="2 3" key="1">
    <citation type="submission" date="2019-05" db="EMBL/GenBank/DDBJ databases">
        <title>Complete genome sequencing of Anaerostipes rhamnosivorans.</title>
        <authorList>
            <person name="Bui T.P.N."/>
            <person name="de Vos W.M."/>
        </authorList>
    </citation>
    <scope>NUCLEOTIDE SEQUENCE [LARGE SCALE GENOMIC DNA]</scope>
    <source>
        <strain evidence="2 3">1y2</strain>
    </source>
</reference>
<dbReference type="AlphaFoldDB" id="A0A4V1EGI1"/>
<dbReference type="InterPro" id="IPR039440">
    <property type="entry name" value="DUF3850"/>
</dbReference>
<keyword evidence="3" id="KW-1185">Reference proteome</keyword>
<dbReference type="Gene3D" id="2.30.130.30">
    <property type="entry name" value="Hypothetical protein"/>
    <property type="match status" value="1"/>
</dbReference>
<dbReference type="KEGG" id="arf:AR1Y2_2706"/>
<protein>
    <submittedName>
        <fullName evidence="2">Asch domain protein</fullName>
    </submittedName>
</protein>
<gene>
    <name evidence="2" type="ORF">AR1Y2_2706</name>
</gene>
<dbReference type="EMBL" id="CP040058">
    <property type="protein sequence ID" value="QCP36160.1"/>
    <property type="molecule type" value="Genomic_DNA"/>
</dbReference>